<keyword evidence="10" id="KW-1185">Reference proteome</keyword>
<gene>
    <name evidence="9" type="ORF">BOTNAR_0600g00010</name>
</gene>
<dbReference type="PANTHER" id="PTHR33048:SF155">
    <property type="entry name" value="INTEGRAL MEMBRANE PROTEIN"/>
    <property type="match status" value="1"/>
</dbReference>
<feature type="transmembrane region" description="Helical" evidence="7">
    <location>
        <begin position="23"/>
        <end position="48"/>
    </location>
</feature>
<dbReference type="PANTHER" id="PTHR33048">
    <property type="entry name" value="PTH11-LIKE INTEGRAL MEMBRANE PROTEIN (AFU_ORTHOLOGUE AFUA_5G11245)"/>
    <property type="match status" value="1"/>
</dbReference>
<name>A0A4Z1HHK7_9HELO</name>
<feature type="domain" description="Rhodopsin" evidence="8">
    <location>
        <begin position="48"/>
        <end position="285"/>
    </location>
</feature>
<dbReference type="AlphaFoldDB" id="A0A4Z1HHK7"/>
<dbReference type="STRING" id="278944.A0A4Z1HHK7"/>
<evidence type="ECO:0000259" key="8">
    <source>
        <dbReference type="Pfam" id="PF20684"/>
    </source>
</evidence>
<evidence type="ECO:0000313" key="9">
    <source>
        <dbReference type="EMBL" id="TGO46250.1"/>
    </source>
</evidence>
<dbReference type="GO" id="GO:0016020">
    <property type="term" value="C:membrane"/>
    <property type="evidence" value="ECO:0007669"/>
    <property type="project" value="UniProtKB-SubCell"/>
</dbReference>
<keyword evidence="4 7" id="KW-0472">Membrane</keyword>
<feature type="transmembrane region" description="Helical" evidence="7">
    <location>
        <begin position="260"/>
        <end position="280"/>
    </location>
</feature>
<evidence type="ECO:0000256" key="3">
    <source>
        <dbReference type="ARBA" id="ARBA00022989"/>
    </source>
</evidence>
<dbReference type="Proteomes" id="UP000297452">
    <property type="component" value="Unassembled WGS sequence"/>
</dbReference>
<evidence type="ECO:0000256" key="6">
    <source>
        <dbReference type="SAM" id="MobiDB-lite"/>
    </source>
</evidence>
<reference evidence="9 10" key="1">
    <citation type="submission" date="2017-12" db="EMBL/GenBank/DDBJ databases">
        <title>Comparative genomics of Botrytis spp.</title>
        <authorList>
            <person name="Valero-Jimenez C.A."/>
            <person name="Tapia P."/>
            <person name="Veloso J."/>
            <person name="Silva-Moreno E."/>
            <person name="Staats M."/>
            <person name="Valdes J.H."/>
            <person name="Van Kan J.A.L."/>
        </authorList>
    </citation>
    <scope>NUCLEOTIDE SEQUENCE [LARGE SCALE GENOMIC DNA]</scope>
    <source>
        <strain evidence="9 10">MUCL2120</strain>
    </source>
</reference>
<keyword evidence="3 7" id="KW-1133">Transmembrane helix</keyword>
<keyword evidence="2 7" id="KW-0812">Transmembrane</keyword>
<evidence type="ECO:0000256" key="4">
    <source>
        <dbReference type="ARBA" id="ARBA00023136"/>
    </source>
</evidence>
<feature type="compositionally biased region" description="Basic and acidic residues" evidence="6">
    <location>
        <begin position="385"/>
        <end position="422"/>
    </location>
</feature>
<feature type="transmembrane region" description="Helical" evidence="7">
    <location>
        <begin position="143"/>
        <end position="164"/>
    </location>
</feature>
<feature type="region of interest" description="Disordered" evidence="6">
    <location>
        <begin position="375"/>
        <end position="422"/>
    </location>
</feature>
<evidence type="ECO:0000256" key="5">
    <source>
        <dbReference type="ARBA" id="ARBA00038359"/>
    </source>
</evidence>
<feature type="transmembrane region" description="Helical" evidence="7">
    <location>
        <begin position="107"/>
        <end position="131"/>
    </location>
</feature>
<sequence length="422" mass="47590">MTAAGPDINIGELLQIFNGSLSLTLFIGGKGLAVIWALNAVSITIVIARCMTQRFITRQLGLSDALVVVSMCTISSMAALITVQYHYGWGRHYAYLDPFDRIEAMKYNAIGQSFGVMGSTFGRMSFIILMLQLFGTSKLKHAALWTLFWVQFIPNCIVVVTLYVQCNDIQALWDTSIVSSCWPEYYQTYIGYAHTGWNGLTDLFLTSLPATMLWSLQMNRRTKFGLVFLLSLSLLAFVGVIMKIVYIGVLADRGDYTFPFFIWVQVESNLVVIASSFPLLRPLFVRLRSGDFTTRNGSTAPTFEMSGYSNKRKLIQNNHVFSEISDDDLGLKESRDGMPVDDKGSEDHILPIQGEKERVLEPWVVKKEVSYSVRVEETGDEDIEKGESERRRGTRISRRESRRGRGGETIHSTCRKERLKGV</sequence>
<dbReference type="InterPro" id="IPR049326">
    <property type="entry name" value="Rhodopsin_dom_fungi"/>
</dbReference>
<evidence type="ECO:0000313" key="10">
    <source>
        <dbReference type="Proteomes" id="UP000297452"/>
    </source>
</evidence>
<proteinExistence type="inferred from homology"/>
<evidence type="ECO:0000256" key="1">
    <source>
        <dbReference type="ARBA" id="ARBA00004141"/>
    </source>
</evidence>
<accession>A0A4Z1HHK7</accession>
<organism evidence="9 10">
    <name type="scientific">Botryotinia narcissicola</name>
    <dbReference type="NCBI Taxonomy" id="278944"/>
    <lineage>
        <taxon>Eukaryota</taxon>
        <taxon>Fungi</taxon>
        <taxon>Dikarya</taxon>
        <taxon>Ascomycota</taxon>
        <taxon>Pezizomycotina</taxon>
        <taxon>Leotiomycetes</taxon>
        <taxon>Helotiales</taxon>
        <taxon>Sclerotiniaceae</taxon>
        <taxon>Botryotinia</taxon>
    </lineage>
</organism>
<evidence type="ECO:0000256" key="2">
    <source>
        <dbReference type="ARBA" id="ARBA00022692"/>
    </source>
</evidence>
<dbReference type="Pfam" id="PF20684">
    <property type="entry name" value="Fung_rhodopsin"/>
    <property type="match status" value="1"/>
</dbReference>
<feature type="transmembrane region" description="Helical" evidence="7">
    <location>
        <begin position="226"/>
        <end position="248"/>
    </location>
</feature>
<protein>
    <recommendedName>
        <fullName evidence="8">Rhodopsin domain-containing protein</fullName>
    </recommendedName>
</protein>
<comment type="caution">
    <text evidence="9">The sequence shown here is derived from an EMBL/GenBank/DDBJ whole genome shotgun (WGS) entry which is preliminary data.</text>
</comment>
<evidence type="ECO:0000256" key="7">
    <source>
        <dbReference type="SAM" id="Phobius"/>
    </source>
</evidence>
<dbReference type="EMBL" id="PQXJ01000600">
    <property type="protein sequence ID" value="TGO46250.1"/>
    <property type="molecule type" value="Genomic_DNA"/>
</dbReference>
<dbReference type="OrthoDB" id="5429740at2759"/>
<feature type="transmembrane region" description="Helical" evidence="7">
    <location>
        <begin position="60"/>
        <end position="87"/>
    </location>
</feature>
<dbReference type="InterPro" id="IPR052337">
    <property type="entry name" value="SAT4-like"/>
</dbReference>
<comment type="similarity">
    <text evidence="5">Belongs to the SAT4 family.</text>
</comment>
<comment type="subcellular location">
    <subcellularLocation>
        <location evidence="1">Membrane</location>
        <topology evidence="1">Multi-pass membrane protein</topology>
    </subcellularLocation>
</comment>